<evidence type="ECO:0000313" key="5">
    <source>
        <dbReference type="Proteomes" id="UP001265746"/>
    </source>
</evidence>
<keyword evidence="2" id="KW-0732">Signal</keyword>
<dbReference type="AlphaFoldDB" id="A0AAD9W5G7"/>
<keyword evidence="5" id="KW-1185">Reference proteome</keyword>
<feature type="domain" description="WSC" evidence="3">
    <location>
        <begin position="21"/>
        <end position="117"/>
    </location>
</feature>
<reference evidence="4" key="1">
    <citation type="submission" date="2023-06" db="EMBL/GenBank/DDBJ databases">
        <authorList>
            <person name="Noh H."/>
        </authorList>
    </citation>
    <scope>NUCLEOTIDE SEQUENCE</scope>
    <source>
        <strain evidence="4">DUCC20226</strain>
    </source>
</reference>
<feature type="compositionally biased region" description="Pro residues" evidence="1">
    <location>
        <begin position="530"/>
        <end position="558"/>
    </location>
</feature>
<dbReference type="Proteomes" id="UP001265746">
    <property type="component" value="Unassembled WGS sequence"/>
</dbReference>
<sequence length="618" mass="61267">MGRLHTLAAGTALLALGVKAQFSYQGCVSLDTSTIKNTTELYPQGPVPCLSFCNGLGYSYAAITAQFCSCWGYSSPPIVNKLYPDSGHADCSFNCDDPYSNQYCGGIDLTTLGFLYSYYAGVAPAVVGNNSSSSTTAPVDIPTTSSTDVIATPSTTSSGEDVSTTSTSSTDTGSVNPTESSSTQTPQSSSPSDSGIPSQSTSAGETSPPPTSSGPSGVLPTTSSGMSEGTGSTSSSGAPGSSEVSPSQTSSPPGVIVPTSSGTGSASPSSTGVGGAPIAAIVVLSPGQAFVISIAAFLRNPGDQALSYIPSPTFLLYNATITSFFGTVPLTYPPGPLVITVTAGQPTTGSNGLGRRQAPAGTYTFAIELIIVAPGVSVPTLPSSPVPTPTLSPVPGAPGVPGVPGGPGPVLPSYTNTVYQTVTSTITRCPVCAPEVTVYAVPIGTTCVTAQVFTTPCPVTVTTTLPNGVVTPVVTTTISQIPYNPAESTVIVKTVVEKTAKYTTTLLVAVTQTVAKVQPTGNAGAVQPLPAAPPAAAPPAAAPPAAAPVPGAPAPPNAAPFSGPVAPPPNGAFGTGAANNGSQNAAPTMPVTAGASMDRFVEMFVLLCGVAFGALLLL</sequence>
<evidence type="ECO:0000256" key="2">
    <source>
        <dbReference type="SAM" id="SignalP"/>
    </source>
</evidence>
<evidence type="ECO:0000259" key="3">
    <source>
        <dbReference type="PROSITE" id="PS51212"/>
    </source>
</evidence>
<gene>
    <name evidence="4" type="ORF">N8I77_003133</name>
</gene>
<feature type="region of interest" description="Disordered" evidence="1">
    <location>
        <begin position="129"/>
        <end position="272"/>
    </location>
</feature>
<evidence type="ECO:0000313" key="4">
    <source>
        <dbReference type="EMBL" id="KAK2609640.1"/>
    </source>
</evidence>
<feature type="compositionally biased region" description="Low complexity" evidence="1">
    <location>
        <begin position="571"/>
        <end position="581"/>
    </location>
</feature>
<feature type="chain" id="PRO_5042253179" description="WSC domain-containing protein" evidence="2">
    <location>
        <begin position="21"/>
        <end position="618"/>
    </location>
</feature>
<protein>
    <recommendedName>
        <fullName evidence="3">WSC domain-containing protein</fullName>
    </recommendedName>
</protein>
<accession>A0AAD9W5G7</accession>
<feature type="signal peptide" evidence="2">
    <location>
        <begin position="1"/>
        <end position="20"/>
    </location>
</feature>
<feature type="region of interest" description="Disordered" evidence="1">
    <location>
        <begin position="529"/>
        <end position="581"/>
    </location>
</feature>
<dbReference type="EMBL" id="JAUJFL010000002">
    <property type="protein sequence ID" value="KAK2609640.1"/>
    <property type="molecule type" value="Genomic_DNA"/>
</dbReference>
<name>A0AAD9W5G7_PHOAM</name>
<feature type="compositionally biased region" description="Polar residues" evidence="1">
    <location>
        <begin position="129"/>
        <end position="153"/>
    </location>
</feature>
<comment type="caution">
    <text evidence="4">The sequence shown here is derived from an EMBL/GenBank/DDBJ whole genome shotgun (WGS) entry which is preliminary data.</text>
</comment>
<feature type="compositionally biased region" description="Low complexity" evidence="1">
    <location>
        <begin position="154"/>
        <end position="206"/>
    </location>
</feature>
<evidence type="ECO:0000256" key="1">
    <source>
        <dbReference type="SAM" id="MobiDB-lite"/>
    </source>
</evidence>
<dbReference type="PROSITE" id="PS51212">
    <property type="entry name" value="WSC"/>
    <property type="match status" value="1"/>
</dbReference>
<dbReference type="InterPro" id="IPR002889">
    <property type="entry name" value="WSC_carb-bd"/>
</dbReference>
<feature type="compositionally biased region" description="Low complexity" evidence="1">
    <location>
        <begin position="213"/>
        <end position="271"/>
    </location>
</feature>
<proteinExistence type="predicted"/>
<organism evidence="4 5">
    <name type="scientific">Phomopsis amygdali</name>
    <name type="common">Fusicoccum amygdali</name>
    <dbReference type="NCBI Taxonomy" id="1214568"/>
    <lineage>
        <taxon>Eukaryota</taxon>
        <taxon>Fungi</taxon>
        <taxon>Dikarya</taxon>
        <taxon>Ascomycota</taxon>
        <taxon>Pezizomycotina</taxon>
        <taxon>Sordariomycetes</taxon>
        <taxon>Sordariomycetidae</taxon>
        <taxon>Diaporthales</taxon>
        <taxon>Diaporthaceae</taxon>
        <taxon>Diaporthe</taxon>
    </lineage>
</organism>